<dbReference type="EMBL" id="NPND01000022">
    <property type="protein sequence ID" value="PIM89939.1"/>
    <property type="molecule type" value="Genomic_DNA"/>
</dbReference>
<evidence type="ECO:0000256" key="1">
    <source>
        <dbReference type="ARBA" id="ARBA00023125"/>
    </source>
</evidence>
<dbReference type="InterPro" id="IPR009057">
    <property type="entry name" value="Homeodomain-like_sf"/>
</dbReference>
<accession>A0A2G9FL29</accession>
<organism evidence="4 5">
    <name type="scientific">Fusobacterium animalis</name>
    <dbReference type="NCBI Taxonomy" id="76859"/>
    <lineage>
        <taxon>Bacteria</taxon>
        <taxon>Fusobacteriati</taxon>
        <taxon>Fusobacteriota</taxon>
        <taxon>Fusobacteriia</taxon>
        <taxon>Fusobacteriales</taxon>
        <taxon>Fusobacteriaceae</taxon>
        <taxon>Fusobacterium</taxon>
    </lineage>
</organism>
<dbReference type="PROSITE" id="PS50977">
    <property type="entry name" value="HTH_TETR_2"/>
    <property type="match status" value="1"/>
</dbReference>
<comment type="caution">
    <text evidence="4">The sequence shown here is derived from an EMBL/GenBank/DDBJ whole genome shotgun (WGS) entry which is preliminary data.</text>
</comment>
<dbReference type="SUPFAM" id="SSF46689">
    <property type="entry name" value="Homeodomain-like"/>
    <property type="match status" value="1"/>
</dbReference>
<evidence type="ECO:0000256" key="2">
    <source>
        <dbReference type="PROSITE-ProRule" id="PRU00335"/>
    </source>
</evidence>
<dbReference type="Gene3D" id="1.10.10.60">
    <property type="entry name" value="Homeodomain-like"/>
    <property type="match status" value="1"/>
</dbReference>
<gene>
    <name evidence="4" type="ORF">CI114_07500</name>
</gene>
<dbReference type="GO" id="GO:0003677">
    <property type="term" value="F:DNA binding"/>
    <property type="evidence" value="ECO:0007669"/>
    <property type="project" value="UniProtKB-UniRule"/>
</dbReference>
<evidence type="ECO:0000313" key="5">
    <source>
        <dbReference type="Proteomes" id="UP000230719"/>
    </source>
</evidence>
<feature type="DNA-binding region" description="H-T-H motif" evidence="2">
    <location>
        <begin position="29"/>
        <end position="48"/>
    </location>
</feature>
<dbReference type="Pfam" id="PF00440">
    <property type="entry name" value="TetR_N"/>
    <property type="match status" value="1"/>
</dbReference>
<keyword evidence="1 2" id="KW-0238">DNA-binding</keyword>
<dbReference type="RefSeq" id="WP_158410314.1">
    <property type="nucleotide sequence ID" value="NZ_CP056023.1"/>
</dbReference>
<dbReference type="AlphaFoldDB" id="A0A2G9FL29"/>
<protein>
    <submittedName>
        <fullName evidence="4">TetR family transcriptional regulator</fullName>
    </submittedName>
</protein>
<sequence length="157" mass="18291">MARKCAYTKEMILEAAIKLFKKEGSDAITAKNIAKELNCSVAPIYSVYLSLDDLKKDLAFEIEKGILEENNAHPLLSKMFAKLELDENNNDEFSIKLKEIKKHIQDKDNKMSIFSQFSDFMFLLYQARKTKFSKLKILEIIAKHKKYITEFKNNKSR</sequence>
<dbReference type="InterPro" id="IPR001647">
    <property type="entry name" value="HTH_TetR"/>
</dbReference>
<feature type="domain" description="HTH tetR-type" evidence="3">
    <location>
        <begin position="6"/>
        <end position="66"/>
    </location>
</feature>
<evidence type="ECO:0000259" key="3">
    <source>
        <dbReference type="PROSITE" id="PS50977"/>
    </source>
</evidence>
<dbReference type="Proteomes" id="UP000230719">
    <property type="component" value="Unassembled WGS sequence"/>
</dbReference>
<reference evidence="4 5" key="1">
    <citation type="submission" date="2017-08" db="EMBL/GenBank/DDBJ databases">
        <title>Analysis of Fusobacterium persistence and antibiotic response in human colorectal.</title>
        <authorList>
            <person name="Bullman S."/>
        </authorList>
    </citation>
    <scope>NUCLEOTIDE SEQUENCE [LARGE SCALE GENOMIC DNA]</scope>
    <source>
        <strain evidence="4 5">P2_CP</strain>
    </source>
</reference>
<name>A0A2G9FL29_9FUSO</name>
<proteinExistence type="predicted"/>
<evidence type="ECO:0000313" key="4">
    <source>
        <dbReference type="EMBL" id="PIM89939.1"/>
    </source>
</evidence>